<feature type="domain" description="NADP-dependent oxidoreductase" evidence="4">
    <location>
        <begin position="91"/>
        <end position="350"/>
    </location>
</feature>
<evidence type="ECO:0000256" key="3">
    <source>
        <dbReference type="ARBA" id="ARBA00023002"/>
    </source>
</evidence>
<keyword evidence="2" id="KW-0521">NADP</keyword>
<evidence type="ECO:0000256" key="1">
    <source>
        <dbReference type="ARBA" id="ARBA00007905"/>
    </source>
</evidence>
<gene>
    <name evidence="5" type="ORF">TREES_T100005140</name>
</gene>
<dbReference type="EMBL" id="KB320557">
    <property type="protein sequence ID" value="ELW68793.1"/>
    <property type="molecule type" value="Genomic_DNA"/>
</dbReference>
<dbReference type="InterPro" id="IPR020471">
    <property type="entry name" value="AKR"/>
</dbReference>
<dbReference type="PANTHER" id="PTHR11732">
    <property type="entry name" value="ALDO/KETO REDUCTASE"/>
    <property type="match status" value="1"/>
</dbReference>
<dbReference type="PRINTS" id="PR00069">
    <property type="entry name" value="ALDKETRDTASE"/>
</dbReference>
<evidence type="ECO:0000259" key="4">
    <source>
        <dbReference type="Pfam" id="PF00248"/>
    </source>
</evidence>
<keyword evidence="6" id="KW-1185">Reference proteome</keyword>
<proteinExistence type="inferred from homology"/>
<dbReference type="InterPro" id="IPR018170">
    <property type="entry name" value="Aldo/ket_reductase_CS"/>
</dbReference>
<dbReference type="Proteomes" id="UP000011518">
    <property type="component" value="Unassembled WGS sequence"/>
</dbReference>
<dbReference type="STRING" id="246437.L9L1E8"/>
<dbReference type="Pfam" id="PF00248">
    <property type="entry name" value="Aldo_ket_red"/>
    <property type="match status" value="2"/>
</dbReference>
<accession>L9L1E8</accession>
<dbReference type="InterPro" id="IPR023210">
    <property type="entry name" value="NADP_OxRdtase_dom"/>
</dbReference>
<dbReference type="eggNOG" id="KOG1577">
    <property type="taxonomic scope" value="Eukaryota"/>
</dbReference>
<dbReference type="AlphaFoldDB" id="L9L1E8"/>
<organism evidence="5 6">
    <name type="scientific">Tupaia chinensis</name>
    <name type="common">Chinese tree shrew</name>
    <name type="synonym">Tupaia belangeri chinensis</name>
    <dbReference type="NCBI Taxonomy" id="246437"/>
    <lineage>
        <taxon>Eukaryota</taxon>
        <taxon>Metazoa</taxon>
        <taxon>Chordata</taxon>
        <taxon>Craniata</taxon>
        <taxon>Vertebrata</taxon>
        <taxon>Euteleostomi</taxon>
        <taxon>Mammalia</taxon>
        <taxon>Eutheria</taxon>
        <taxon>Euarchontoglires</taxon>
        <taxon>Scandentia</taxon>
        <taxon>Tupaiidae</taxon>
        <taxon>Tupaia</taxon>
    </lineage>
</organism>
<reference evidence="6" key="2">
    <citation type="journal article" date="2013" name="Nat. Commun.">
        <title>Genome of the Chinese tree shrew.</title>
        <authorList>
            <person name="Fan Y."/>
            <person name="Huang Z.Y."/>
            <person name="Cao C.C."/>
            <person name="Chen C.S."/>
            <person name="Chen Y.X."/>
            <person name="Fan D.D."/>
            <person name="He J."/>
            <person name="Hou H.L."/>
            <person name="Hu L."/>
            <person name="Hu X.T."/>
            <person name="Jiang X.T."/>
            <person name="Lai R."/>
            <person name="Lang Y.S."/>
            <person name="Liang B."/>
            <person name="Liao S.G."/>
            <person name="Mu D."/>
            <person name="Ma Y.Y."/>
            <person name="Niu Y.Y."/>
            <person name="Sun X.Q."/>
            <person name="Xia J.Q."/>
            <person name="Xiao J."/>
            <person name="Xiong Z.Q."/>
            <person name="Xu L."/>
            <person name="Yang L."/>
            <person name="Zhang Y."/>
            <person name="Zhao W."/>
            <person name="Zhao X.D."/>
            <person name="Zheng Y.T."/>
            <person name="Zhou J.M."/>
            <person name="Zhu Y.B."/>
            <person name="Zhang G.J."/>
            <person name="Wang J."/>
            <person name="Yao Y.G."/>
        </authorList>
    </citation>
    <scope>NUCLEOTIDE SEQUENCE [LARGE SCALE GENOMIC DNA]</scope>
</reference>
<sequence>MAKEGIAPAMDVNTGLQEVLKTTLIHEGLARGIREASKALSAKSTCMTLLPTVMNLCMPTPESSCSLRTVWTPTMATFVELRTKAKMPIVGLGTWKSSPGQVKEAVKVAIDAGYRHIDCAYFYENENEVGDAIQEKIKEKVVKREDLFIVSKLWPTFFERPLVKTACQKTLKDLKLDYLDIYLIHWPQGLQPSKDFFPKDDKGNILTSKATFLDAWEALEELVDEGLVKALGISNFNHFQIEKLLNKPGLKHKPVTNQIECHPYLTQDKLIQYCHSKGITITAYSPLGSPDRPWAKPEDPSLLEDPKITEIAAKYKKSTAQVLIRFHIQRNVAVIPKSVTPKRIIENFQSSPGPVTEAVKVAIDAGYRHIDCAYAYENENEVGEAIQEKIKEKVVKREDLFIVSKLWPTFFERPLVKTACQKTLKDLKLDYLDIYLIHWPQGLQPSKDLFPKDDKGNILTSKATFLDAWEALEELVDEGLVKALGISNFNHFQIEKLLNKPGLKHKPVTNQIECHPYLTQDKLIQYCHSKGITITAYSPLGSPDRPWAKPEDPSLLEDPKIKEIAAKYKKSTAQVLIRFHIQRNVAVIPKSVTPKRIIENFQVFDFKLSDEDMATILSFNRNWRICSVTHVAHLDEYPFHAEY</sequence>
<protein>
    <submittedName>
        <fullName evidence="5">Aldo-keto reductase family 1 member B10</fullName>
    </submittedName>
</protein>
<reference evidence="6" key="1">
    <citation type="submission" date="2012-07" db="EMBL/GenBank/DDBJ databases">
        <title>Genome of the Chinese tree shrew, a rising model animal genetically related to primates.</title>
        <authorList>
            <person name="Zhang G."/>
            <person name="Fan Y."/>
            <person name="Yao Y."/>
            <person name="Huang Z."/>
        </authorList>
    </citation>
    <scope>NUCLEOTIDE SEQUENCE [LARGE SCALE GENOMIC DNA]</scope>
</reference>
<feature type="domain" description="NADP-dependent oxidoreductase" evidence="4">
    <location>
        <begin position="356"/>
        <end position="619"/>
    </location>
</feature>
<dbReference type="PROSITE" id="PS00063">
    <property type="entry name" value="ALDOKETO_REDUCTASE_3"/>
    <property type="match status" value="1"/>
</dbReference>
<comment type="similarity">
    <text evidence="1">Belongs to the aldo/keto reductase family.</text>
</comment>
<name>L9L1E8_TUPCH</name>
<dbReference type="GO" id="GO:0006629">
    <property type="term" value="P:lipid metabolic process"/>
    <property type="evidence" value="ECO:0007669"/>
    <property type="project" value="UniProtKB-ARBA"/>
</dbReference>
<evidence type="ECO:0000313" key="6">
    <source>
        <dbReference type="Proteomes" id="UP000011518"/>
    </source>
</evidence>
<dbReference type="InterPro" id="IPR036812">
    <property type="entry name" value="NAD(P)_OxRdtase_dom_sf"/>
</dbReference>
<dbReference type="Gene3D" id="3.30.1330.30">
    <property type="match status" value="1"/>
</dbReference>
<dbReference type="Gene3D" id="3.20.20.100">
    <property type="entry name" value="NADP-dependent oxidoreductase domain"/>
    <property type="match status" value="2"/>
</dbReference>
<dbReference type="InterPro" id="IPR029064">
    <property type="entry name" value="Ribosomal_eL30-like_sf"/>
</dbReference>
<dbReference type="InParanoid" id="L9L1E8"/>
<dbReference type="PROSITE" id="PS00798">
    <property type="entry name" value="ALDOKETO_REDUCTASE_1"/>
    <property type="match status" value="2"/>
</dbReference>
<keyword evidence="3" id="KW-0560">Oxidoreductase</keyword>
<dbReference type="PROSITE" id="PS00062">
    <property type="entry name" value="ALDOKETO_REDUCTASE_2"/>
    <property type="match status" value="2"/>
</dbReference>
<dbReference type="CDD" id="cd19107">
    <property type="entry name" value="AKR_AKR1B1-19"/>
    <property type="match status" value="1"/>
</dbReference>
<dbReference type="GO" id="GO:0016491">
    <property type="term" value="F:oxidoreductase activity"/>
    <property type="evidence" value="ECO:0007669"/>
    <property type="project" value="UniProtKB-KW"/>
</dbReference>
<dbReference type="SUPFAM" id="SSF51430">
    <property type="entry name" value="NAD(P)-linked oxidoreductase"/>
    <property type="match status" value="2"/>
</dbReference>
<dbReference type="FunFam" id="3.20.20.100:FF:000068">
    <property type="entry name" value="Aldo-keto reductase family 1 member B10"/>
    <property type="match status" value="2"/>
</dbReference>
<evidence type="ECO:0000313" key="5">
    <source>
        <dbReference type="EMBL" id="ELW68793.1"/>
    </source>
</evidence>
<evidence type="ECO:0000256" key="2">
    <source>
        <dbReference type="ARBA" id="ARBA00022857"/>
    </source>
</evidence>